<reference evidence="1 2" key="1">
    <citation type="submission" date="2017-11" db="EMBL/GenBank/DDBJ databases">
        <title>Genome sequencing of Prevotella intermedia KCOM 2832.</title>
        <authorList>
            <person name="Kook J.-K."/>
            <person name="Park S.-N."/>
            <person name="Lim Y.K."/>
        </authorList>
    </citation>
    <scope>NUCLEOTIDE SEQUENCE [LARGE SCALE GENOMIC DNA]</scope>
    <source>
        <strain evidence="1 2">KCOM 2832</strain>
    </source>
</reference>
<comment type="caution">
    <text evidence="1">The sequence shown here is derived from an EMBL/GenBank/DDBJ whole genome shotgun (WGS) entry which is preliminary data.</text>
</comment>
<dbReference type="AlphaFoldDB" id="A0A2M8TQT9"/>
<name>A0A2M8TQT9_PREIN</name>
<dbReference type="EMBL" id="PENG01000002">
    <property type="protein sequence ID" value="PJI26291.1"/>
    <property type="molecule type" value="Genomic_DNA"/>
</dbReference>
<accession>A0A2M8TQT9</accession>
<evidence type="ECO:0000313" key="2">
    <source>
        <dbReference type="Proteomes" id="UP000229884"/>
    </source>
</evidence>
<organism evidence="1 2">
    <name type="scientific">Prevotella intermedia</name>
    <dbReference type="NCBI Taxonomy" id="28131"/>
    <lineage>
        <taxon>Bacteria</taxon>
        <taxon>Pseudomonadati</taxon>
        <taxon>Bacteroidota</taxon>
        <taxon>Bacteroidia</taxon>
        <taxon>Bacteroidales</taxon>
        <taxon>Prevotellaceae</taxon>
        <taxon>Prevotella</taxon>
    </lineage>
</organism>
<proteinExistence type="predicted"/>
<dbReference type="Proteomes" id="UP000229884">
    <property type="component" value="Unassembled WGS sequence"/>
</dbReference>
<sequence length="81" mass="9944">MQEGWKEQQIKSIYIFIYLHYILYGNTLQRFTSCISTIASLQTQLYRQLKIYLYKNIISDTRLQTQMYDKTFKWQNIFKSL</sequence>
<protein>
    <submittedName>
        <fullName evidence="1">Uncharacterized protein</fullName>
    </submittedName>
</protein>
<evidence type="ECO:0000313" key="1">
    <source>
        <dbReference type="EMBL" id="PJI26291.1"/>
    </source>
</evidence>
<gene>
    <name evidence="1" type="ORF">CTM58_11170</name>
</gene>